<comment type="catalytic activity">
    <reaction evidence="5">
        <text>N-terminal L-seryl-[protein] + acetyl-CoA = N-terminal N(alpha)-acetyl-L-seryl-[protein] + CoA + H(+)</text>
        <dbReference type="Rhea" id="RHEA:50504"/>
        <dbReference type="Rhea" id="RHEA-COMP:12703"/>
        <dbReference type="Rhea" id="RHEA-COMP:12704"/>
        <dbReference type="ChEBI" id="CHEBI:15378"/>
        <dbReference type="ChEBI" id="CHEBI:57287"/>
        <dbReference type="ChEBI" id="CHEBI:57288"/>
        <dbReference type="ChEBI" id="CHEBI:64738"/>
        <dbReference type="ChEBI" id="CHEBI:83690"/>
        <dbReference type="EC" id="2.3.1.255"/>
    </reaction>
</comment>
<dbReference type="STRING" id="6248.A0A0K0DV28"/>
<proteinExistence type="inferred from homology"/>
<dbReference type="EC" id="2.3.1.255" evidence="4"/>
<accession>A0A0K0DV28</accession>
<comment type="catalytic activity">
    <reaction evidence="8">
        <text>N-terminal L-alanyl-[protein] + acetyl-CoA = N-terminal N(alpha)-acetyl-L-alanyl-[protein] + CoA + H(+)</text>
        <dbReference type="Rhea" id="RHEA:50500"/>
        <dbReference type="Rhea" id="RHEA-COMP:12701"/>
        <dbReference type="Rhea" id="RHEA-COMP:12702"/>
        <dbReference type="ChEBI" id="CHEBI:15378"/>
        <dbReference type="ChEBI" id="CHEBI:57287"/>
        <dbReference type="ChEBI" id="CHEBI:57288"/>
        <dbReference type="ChEBI" id="CHEBI:64718"/>
        <dbReference type="ChEBI" id="CHEBI:83683"/>
        <dbReference type="EC" id="2.3.1.255"/>
    </reaction>
</comment>
<evidence type="ECO:0000256" key="5">
    <source>
        <dbReference type="ARBA" id="ARBA00047491"/>
    </source>
</evidence>
<dbReference type="GO" id="GO:1990190">
    <property type="term" value="F:protein-N-terminal-glutamate acetyltransferase activity"/>
    <property type="evidence" value="ECO:0007669"/>
    <property type="project" value="TreeGrafter"/>
</dbReference>
<dbReference type="SUPFAM" id="SSF55729">
    <property type="entry name" value="Acyl-CoA N-acyltransferases (Nat)"/>
    <property type="match status" value="1"/>
</dbReference>
<comment type="catalytic activity">
    <reaction evidence="10">
        <text>N-terminal L-threonyl-[protein] + acetyl-CoA = N-terminal N(alpha)-acetyl-L-threonyl-[protein] + CoA + H(+)</text>
        <dbReference type="Rhea" id="RHEA:50516"/>
        <dbReference type="Rhea" id="RHEA-COMP:12709"/>
        <dbReference type="Rhea" id="RHEA-COMP:12710"/>
        <dbReference type="ChEBI" id="CHEBI:15378"/>
        <dbReference type="ChEBI" id="CHEBI:57287"/>
        <dbReference type="ChEBI" id="CHEBI:57288"/>
        <dbReference type="ChEBI" id="CHEBI:64739"/>
        <dbReference type="ChEBI" id="CHEBI:133375"/>
        <dbReference type="EC" id="2.3.1.255"/>
    </reaction>
</comment>
<dbReference type="GO" id="GO:0031415">
    <property type="term" value="C:NatA complex"/>
    <property type="evidence" value="ECO:0007669"/>
    <property type="project" value="InterPro"/>
</dbReference>
<name>A0A0K0DV28_STRER</name>
<dbReference type="AlphaFoldDB" id="A0A0K0DV28"/>
<keyword evidence="12" id="KW-1185">Reference proteome</keyword>
<comment type="catalytic activity">
    <reaction evidence="6">
        <text>N-terminal L-valyl-[protein] + acetyl-CoA = N-terminal N(alpha)-acetyl-L-valyl-[protein] + CoA + H(+)</text>
        <dbReference type="Rhea" id="RHEA:50508"/>
        <dbReference type="Rhea" id="RHEA-COMP:12705"/>
        <dbReference type="Rhea" id="RHEA-COMP:12706"/>
        <dbReference type="ChEBI" id="CHEBI:15378"/>
        <dbReference type="ChEBI" id="CHEBI:57287"/>
        <dbReference type="ChEBI" id="CHEBI:57288"/>
        <dbReference type="ChEBI" id="CHEBI:64741"/>
        <dbReference type="ChEBI" id="CHEBI:133371"/>
        <dbReference type="EC" id="2.3.1.255"/>
    </reaction>
</comment>
<dbReference type="PANTHER" id="PTHR23091:SF4">
    <property type="entry name" value="N-TERMINAL AMINO-ACID N(ALPHA)-ACETYLTRANSFERASE NATA"/>
    <property type="match status" value="1"/>
</dbReference>
<evidence type="ECO:0000256" key="1">
    <source>
        <dbReference type="ARBA" id="ARBA00022679"/>
    </source>
</evidence>
<evidence type="ECO:0000256" key="3">
    <source>
        <dbReference type="ARBA" id="ARBA00025786"/>
    </source>
</evidence>
<organism evidence="13">
    <name type="scientific">Strongyloides stercoralis</name>
    <name type="common">Threadworm</name>
    <dbReference type="NCBI Taxonomy" id="6248"/>
    <lineage>
        <taxon>Eukaryota</taxon>
        <taxon>Metazoa</taxon>
        <taxon>Ecdysozoa</taxon>
        <taxon>Nematoda</taxon>
        <taxon>Chromadorea</taxon>
        <taxon>Rhabditida</taxon>
        <taxon>Tylenchina</taxon>
        <taxon>Panagrolaimomorpha</taxon>
        <taxon>Strongyloidoidea</taxon>
        <taxon>Strongyloididae</taxon>
        <taxon>Strongyloides</taxon>
    </lineage>
</organism>
<evidence type="ECO:0000256" key="2">
    <source>
        <dbReference type="ARBA" id="ARBA00023315"/>
    </source>
</evidence>
<evidence type="ECO:0000256" key="4">
    <source>
        <dbReference type="ARBA" id="ARBA00026110"/>
    </source>
</evidence>
<keyword evidence="2" id="KW-0012">Acyltransferase</keyword>
<dbReference type="CDD" id="cd04301">
    <property type="entry name" value="NAT_SF"/>
    <property type="match status" value="1"/>
</dbReference>
<dbReference type="Pfam" id="PF00583">
    <property type="entry name" value="Acetyltransf_1"/>
    <property type="match status" value="1"/>
</dbReference>
<dbReference type="InterPro" id="IPR016181">
    <property type="entry name" value="Acyl_CoA_acyltransferase"/>
</dbReference>
<evidence type="ECO:0000256" key="6">
    <source>
        <dbReference type="ARBA" id="ARBA00047805"/>
    </source>
</evidence>
<evidence type="ECO:0000256" key="7">
    <source>
        <dbReference type="ARBA" id="ARBA00047954"/>
    </source>
</evidence>
<dbReference type="Gene3D" id="3.40.630.30">
    <property type="match status" value="1"/>
</dbReference>
<dbReference type="InterPro" id="IPR045047">
    <property type="entry name" value="Ard1-like"/>
</dbReference>
<feature type="domain" description="N-acetyltransferase" evidence="11">
    <location>
        <begin position="2"/>
        <end position="151"/>
    </location>
</feature>
<evidence type="ECO:0000313" key="12">
    <source>
        <dbReference type="Proteomes" id="UP000035681"/>
    </source>
</evidence>
<dbReference type="WBParaSite" id="SSTP_0000109500.1">
    <property type="protein sequence ID" value="SSTP_0000109500.1"/>
    <property type="gene ID" value="SSTP_0000109500"/>
</dbReference>
<dbReference type="WBParaSite" id="TCONS_00008557.p1">
    <property type="protein sequence ID" value="TCONS_00008557.p1"/>
    <property type="gene ID" value="XLOC_006491"/>
</dbReference>
<evidence type="ECO:0000256" key="9">
    <source>
        <dbReference type="ARBA" id="ARBA00049266"/>
    </source>
</evidence>
<dbReference type="Proteomes" id="UP000035681">
    <property type="component" value="Unplaced"/>
</dbReference>
<dbReference type="InterPro" id="IPR000182">
    <property type="entry name" value="GNAT_dom"/>
</dbReference>
<dbReference type="GO" id="GO:1990189">
    <property type="term" value="F:protein N-terminal-serine acetyltransferase activity"/>
    <property type="evidence" value="ECO:0007669"/>
    <property type="project" value="TreeGrafter"/>
</dbReference>
<evidence type="ECO:0000259" key="11">
    <source>
        <dbReference type="PROSITE" id="PS51186"/>
    </source>
</evidence>
<protein>
    <recommendedName>
        <fullName evidence="4">N-terminal amino-acid N(alpha)-acetyltransferase NatA</fullName>
        <ecNumber evidence="4">2.3.1.255</ecNumber>
    </recommendedName>
</protein>
<keyword evidence="1" id="KW-0808">Transferase</keyword>
<comment type="catalytic activity">
    <reaction evidence="7">
        <text>N-terminal glycyl-[protein] + acetyl-CoA = N-terminal N(alpha)-acetylglycyl-[protein] + CoA + H(+)</text>
        <dbReference type="Rhea" id="RHEA:50496"/>
        <dbReference type="Rhea" id="RHEA-COMP:12666"/>
        <dbReference type="Rhea" id="RHEA-COMP:12700"/>
        <dbReference type="ChEBI" id="CHEBI:15378"/>
        <dbReference type="ChEBI" id="CHEBI:57287"/>
        <dbReference type="ChEBI" id="CHEBI:57288"/>
        <dbReference type="ChEBI" id="CHEBI:64723"/>
        <dbReference type="ChEBI" id="CHEBI:133369"/>
        <dbReference type="EC" id="2.3.1.255"/>
    </reaction>
</comment>
<dbReference type="PROSITE" id="PS51186">
    <property type="entry name" value="GNAT"/>
    <property type="match status" value="1"/>
</dbReference>
<dbReference type="PANTHER" id="PTHR23091">
    <property type="entry name" value="N-TERMINAL ACETYLTRANSFERASE"/>
    <property type="match status" value="1"/>
</dbReference>
<evidence type="ECO:0000256" key="8">
    <source>
        <dbReference type="ARBA" id="ARBA00048236"/>
    </source>
</evidence>
<comment type="catalytic activity">
    <reaction evidence="9">
        <text>N-terminal L-cysteinyl-[protein] + acetyl-CoA = N-terminal N(alpha)-acetyl-L-cysteinyl-[protein] + CoA + H(+)</text>
        <dbReference type="Rhea" id="RHEA:50512"/>
        <dbReference type="Rhea" id="RHEA-COMP:12707"/>
        <dbReference type="Rhea" id="RHEA-COMP:12708"/>
        <dbReference type="ChEBI" id="CHEBI:15378"/>
        <dbReference type="ChEBI" id="CHEBI:57287"/>
        <dbReference type="ChEBI" id="CHEBI:57288"/>
        <dbReference type="ChEBI" id="CHEBI:65250"/>
        <dbReference type="ChEBI" id="CHEBI:133372"/>
        <dbReference type="EC" id="2.3.1.255"/>
    </reaction>
</comment>
<reference evidence="13" key="1">
    <citation type="submission" date="2015-08" db="UniProtKB">
        <authorList>
            <consortium name="WormBaseParasite"/>
        </authorList>
    </citation>
    <scope>IDENTIFICATION</scope>
</reference>
<comment type="similarity">
    <text evidence="3">Belongs to the acetyltransferase family. ARD1 subfamily.</text>
</comment>
<evidence type="ECO:0000256" key="10">
    <source>
        <dbReference type="ARBA" id="ARBA00049434"/>
    </source>
</evidence>
<evidence type="ECO:0000313" key="13">
    <source>
        <dbReference type="WBParaSite" id="SSTP_0000109500.1"/>
    </source>
</evidence>
<sequence>MISIRNAEIEDLLGMQHCNQQSLPEHYKNNYFVYILLCWPSLSYVAEDDKGKIIGYILTKISDDNEKMGQVASLAVSLSYRRLGIAKKLLNFTIQSLVDCYEATEVCLQVRISNYKAINLYKKRINFKKKKLLDSYYADGEDAFLLVKDISNIKRFENCY</sequence>